<evidence type="ECO:0000259" key="2">
    <source>
        <dbReference type="Pfam" id="PF01571"/>
    </source>
</evidence>
<dbReference type="InterPro" id="IPR006222">
    <property type="entry name" value="GCVT_N"/>
</dbReference>
<dbReference type="HOGENOM" id="CLU_007884_6_3_3"/>
<dbReference type="PANTHER" id="PTHR43757">
    <property type="entry name" value="AMINOMETHYLTRANSFERASE"/>
    <property type="match status" value="1"/>
</dbReference>
<accession>Q10VR5</accession>
<name>Q10VR5_TRIEI</name>
<protein>
    <submittedName>
        <fullName evidence="3">Glycine cleavage T protein (Aminomethyl transferase)</fullName>
    </submittedName>
</protein>
<dbReference type="eggNOG" id="COG0354">
    <property type="taxonomic scope" value="Bacteria"/>
</dbReference>
<dbReference type="STRING" id="203124.Tery_4696"/>
<dbReference type="InterPro" id="IPR017703">
    <property type="entry name" value="YgfZ/GCV_T_CS"/>
</dbReference>
<dbReference type="RefSeq" id="WP_011613976.1">
    <property type="nucleotide sequence ID" value="NC_008312.1"/>
</dbReference>
<dbReference type="PANTHER" id="PTHR43757:SF14">
    <property type="entry name" value="GLYCINE CLEAVAGE T-PROTEIN FAMILY"/>
    <property type="match status" value="1"/>
</dbReference>
<gene>
    <name evidence="3" type="ordered locus">Tery_4696</name>
</gene>
<sequence>MNQKLQNIQISHGATLENSIPISFGNDTQAIKATKEGVALCDRSHWGLIQISDDERLRFLHNQSTNNFNILQPGQSCETVFVTPTARTIDLATAYVTESLVFLLVSPSRCQKLVEWFDRYLFPMDKVEVKDVSSEYAIFSLIGIEGKNLIAKLGATTPSDITHASHQLISLKNLEVRVAVGSGLTKEGYTLIVPVNNAAEVWQMLVEAGATPMGDRLWQQLRIEQGRPAPDYELTDDYNPLEAGLWNTISFEKGCYIGQETIARLNTYKGVKQRLWGVRLNGKVELGNVVQIGDKKVGKLTSFTETNEGYFGLAYIKTKAGGVGLKVQVGDVEGEIVEVPFLTHQYLDS</sequence>
<dbReference type="GO" id="GO:0016740">
    <property type="term" value="F:transferase activity"/>
    <property type="evidence" value="ECO:0007669"/>
    <property type="project" value="UniProtKB-KW"/>
</dbReference>
<evidence type="ECO:0000256" key="1">
    <source>
        <dbReference type="ARBA" id="ARBA00022946"/>
    </source>
</evidence>
<dbReference type="KEGG" id="ter:Tery_4696"/>
<dbReference type="Pfam" id="PF01571">
    <property type="entry name" value="GCV_T"/>
    <property type="match status" value="1"/>
</dbReference>
<dbReference type="OrthoDB" id="9796287at2"/>
<organism evidence="3">
    <name type="scientific">Trichodesmium erythraeum (strain IMS101)</name>
    <dbReference type="NCBI Taxonomy" id="203124"/>
    <lineage>
        <taxon>Bacteria</taxon>
        <taxon>Bacillati</taxon>
        <taxon>Cyanobacteriota</taxon>
        <taxon>Cyanophyceae</taxon>
        <taxon>Oscillatoriophycideae</taxon>
        <taxon>Oscillatoriales</taxon>
        <taxon>Microcoleaceae</taxon>
        <taxon>Trichodesmium</taxon>
    </lineage>
</organism>
<dbReference type="InterPro" id="IPR028896">
    <property type="entry name" value="GcvT/YgfZ/DmdA"/>
</dbReference>
<dbReference type="AlphaFoldDB" id="Q10VR5"/>
<dbReference type="Gene3D" id="3.30.1360.120">
    <property type="entry name" value="Probable tRNA modification gtpase trme, domain 1"/>
    <property type="match status" value="1"/>
</dbReference>
<keyword evidence="1" id="KW-0809">Transit peptide</keyword>
<dbReference type="SUPFAM" id="SSF103025">
    <property type="entry name" value="Folate-binding domain"/>
    <property type="match status" value="1"/>
</dbReference>
<dbReference type="NCBIfam" id="TIGR03317">
    <property type="entry name" value="ygfZ_signature"/>
    <property type="match status" value="1"/>
</dbReference>
<feature type="domain" description="GCVT N-terminal" evidence="2">
    <location>
        <begin position="29"/>
        <end position="253"/>
    </location>
</feature>
<evidence type="ECO:0000313" key="3">
    <source>
        <dbReference type="EMBL" id="ABG53659.1"/>
    </source>
</evidence>
<proteinExistence type="predicted"/>
<dbReference type="PIRSF" id="PIRSF006487">
    <property type="entry name" value="GcvT"/>
    <property type="match status" value="1"/>
</dbReference>
<dbReference type="InterPro" id="IPR027266">
    <property type="entry name" value="TrmE/GcvT-like"/>
</dbReference>
<reference evidence="3" key="1">
    <citation type="submission" date="2006-06" db="EMBL/GenBank/DDBJ databases">
        <title>Complete sequence of Trichodesmium erythraeum IMS101.</title>
        <authorList>
            <consortium name="US DOE Joint Genome Institute"/>
            <person name="Copeland A."/>
            <person name="Lucas S."/>
            <person name="Lapidus A."/>
            <person name="Barry K."/>
            <person name="Detter J.C."/>
            <person name="Glavina del Rio T."/>
            <person name="Hammon N."/>
            <person name="Israni S."/>
            <person name="Dalin E."/>
            <person name="Tice H."/>
            <person name="Pitluck S."/>
            <person name="Kiss H."/>
            <person name="Munk A.C."/>
            <person name="Brettin T."/>
            <person name="Bruce D."/>
            <person name="Han C."/>
            <person name="Tapia R."/>
            <person name="Gilna P."/>
            <person name="Schmutz J."/>
            <person name="Larimer F."/>
            <person name="Land M."/>
            <person name="Hauser L."/>
            <person name="Kyrpides N."/>
            <person name="Kim E."/>
            <person name="Richardson P."/>
        </authorList>
    </citation>
    <scope>NUCLEOTIDE SEQUENCE [LARGE SCALE GENOMIC DNA]</scope>
    <source>
        <strain evidence="3">IMS101</strain>
    </source>
</reference>
<dbReference type="EMBL" id="CP000393">
    <property type="protein sequence ID" value="ABG53659.1"/>
    <property type="molecule type" value="Genomic_DNA"/>
</dbReference>
<keyword evidence="3" id="KW-0808">Transferase</keyword>